<dbReference type="Proteomes" id="UP000285883">
    <property type="component" value="Unassembled WGS sequence"/>
</dbReference>
<feature type="compositionally biased region" description="Basic and acidic residues" evidence="5">
    <location>
        <begin position="286"/>
        <end position="295"/>
    </location>
</feature>
<feature type="region of interest" description="Disordered" evidence="5">
    <location>
        <begin position="286"/>
        <end position="306"/>
    </location>
</feature>
<evidence type="ECO:0000256" key="3">
    <source>
        <dbReference type="ARBA" id="ARBA00022989"/>
    </source>
</evidence>
<feature type="transmembrane region" description="Helical" evidence="6">
    <location>
        <begin position="145"/>
        <end position="166"/>
    </location>
</feature>
<feature type="domain" description="Cation/H+ exchanger transmembrane" evidence="7">
    <location>
        <begin position="73"/>
        <end position="274"/>
    </location>
</feature>
<evidence type="ECO:0000313" key="9">
    <source>
        <dbReference type="Proteomes" id="UP000285883"/>
    </source>
</evidence>
<dbReference type="GO" id="GO:0015297">
    <property type="term" value="F:antiporter activity"/>
    <property type="evidence" value="ECO:0007669"/>
    <property type="project" value="InterPro"/>
</dbReference>
<dbReference type="InterPro" id="IPR038770">
    <property type="entry name" value="Na+/solute_symporter_sf"/>
</dbReference>
<dbReference type="Gene3D" id="1.20.1530.20">
    <property type="match status" value="1"/>
</dbReference>
<feature type="transmembrane region" description="Helical" evidence="6">
    <location>
        <begin position="181"/>
        <end position="202"/>
    </location>
</feature>
<feature type="transmembrane region" description="Helical" evidence="6">
    <location>
        <begin position="214"/>
        <end position="233"/>
    </location>
</feature>
<proteinExistence type="predicted"/>
<dbReference type="PANTHER" id="PTHR43021:SF2">
    <property type="entry name" value="CATION_H+ EXCHANGER DOMAIN-CONTAINING PROTEIN"/>
    <property type="match status" value="1"/>
</dbReference>
<keyword evidence="2 6" id="KW-0812">Transmembrane</keyword>
<comment type="caution">
    <text evidence="8">The sequence shown here is derived from an EMBL/GenBank/DDBJ whole genome shotgun (WGS) entry which is preliminary data.</text>
</comment>
<evidence type="ECO:0000256" key="6">
    <source>
        <dbReference type="SAM" id="Phobius"/>
    </source>
</evidence>
<organism evidence="8 9">
    <name type="scientific">Phytophthora kernoviae</name>
    <dbReference type="NCBI Taxonomy" id="325452"/>
    <lineage>
        <taxon>Eukaryota</taxon>
        <taxon>Sar</taxon>
        <taxon>Stramenopiles</taxon>
        <taxon>Oomycota</taxon>
        <taxon>Peronosporomycetes</taxon>
        <taxon>Peronosporales</taxon>
        <taxon>Peronosporaceae</taxon>
        <taxon>Phytophthora</taxon>
    </lineage>
</organism>
<dbReference type="PANTHER" id="PTHR43021">
    <property type="entry name" value="NA(+)/H(+) ANTIPORTER-RELATED"/>
    <property type="match status" value="1"/>
</dbReference>
<comment type="subcellular location">
    <subcellularLocation>
        <location evidence="1">Membrane</location>
        <topology evidence="1">Multi-pass membrane protein</topology>
    </subcellularLocation>
</comment>
<dbReference type="InterPro" id="IPR006153">
    <property type="entry name" value="Cation/H_exchanger_TM"/>
</dbReference>
<evidence type="ECO:0000256" key="5">
    <source>
        <dbReference type="SAM" id="MobiDB-lite"/>
    </source>
</evidence>
<dbReference type="Pfam" id="PF00999">
    <property type="entry name" value="Na_H_Exchanger"/>
    <property type="match status" value="1"/>
</dbReference>
<protein>
    <recommendedName>
        <fullName evidence="7">Cation/H+ exchanger transmembrane domain-containing protein</fullName>
    </recommendedName>
</protein>
<feature type="transmembrane region" description="Helical" evidence="6">
    <location>
        <begin position="113"/>
        <end position="133"/>
    </location>
</feature>
<evidence type="ECO:0000313" key="8">
    <source>
        <dbReference type="EMBL" id="RLN02459.1"/>
    </source>
</evidence>
<evidence type="ECO:0000256" key="1">
    <source>
        <dbReference type="ARBA" id="ARBA00004141"/>
    </source>
</evidence>
<dbReference type="GO" id="GO:0016020">
    <property type="term" value="C:membrane"/>
    <property type="evidence" value="ECO:0007669"/>
    <property type="project" value="UniProtKB-SubCell"/>
</dbReference>
<keyword evidence="3 6" id="KW-1133">Transmembrane helix</keyword>
<feature type="transmembrane region" description="Helical" evidence="6">
    <location>
        <begin position="83"/>
        <end position="101"/>
    </location>
</feature>
<accession>A0A421EU88</accession>
<keyword evidence="4 6" id="KW-0472">Membrane</keyword>
<reference evidence="8 9" key="1">
    <citation type="submission" date="2018-07" db="EMBL/GenBank/DDBJ databases">
        <title>Genome sequencing of oomycete isolates from Chile give support for New Zealand origin for Phytophthora kernoviae and make available the first Nothophytophthora sp. genome.</title>
        <authorList>
            <person name="Studholme D.J."/>
            <person name="Sanfuentes E."/>
            <person name="Panda P."/>
            <person name="Hill R."/>
            <person name="Sambles C."/>
            <person name="Grant M."/>
            <person name="Williams N.M."/>
            <person name="Mcdougal R.L."/>
        </authorList>
    </citation>
    <scope>NUCLEOTIDE SEQUENCE [LARGE SCALE GENOMIC DNA]</scope>
    <source>
        <strain evidence="8">Chile2</strain>
    </source>
</reference>
<name>A0A421EU88_9STRA</name>
<evidence type="ECO:0000259" key="7">
    <source>
        <dbReference type="Pfam" id="PF00999"/>
    </source>
</evidence>
<feature type="transmembrane region" description="Helical" evidence="6">
    <location>
        <begin position="253"/>
        <end position="277"/>
    </location>
</feature>
<gene>
    <name evidence="8" type="ORF">BBI17_009960</name>
</gene>
<sequence length="425" mass="46192">MFASFHVASSYASNDAADHELLNDYGDHVVSRRLSTATGDEDKTVPFNSWSNTVTTLQYSLAFVVVLVAAHPLGLFFPKYFKLPLITGYLVIGIIAGPFVANLLSEGLVDMLANYVSALALSFISFQAGQEIYLPELRPQLKSIFILLGTLYVTAMVVLTSVHLLAENTFFYDDFAISCQLGISLMFGSISVLGSPATVMAIKIELNSVGPFTNLMLGATMMAEFVVLVSFSISRIVCSIYCAKLDVSMGNLAYTLGIVMSNLLLGGIIAMLIVLIFQIPGGEDHESHADAHGNDSDDASPNASTYYNQQTNPKAMPVDMDAIPHSQNACDHDVEEGQRAPAKSLFWTPQKVLSLKGLLWLAMGYIFYISTTTIGKATAAAYGLSWEIKFEPLLVLMVASCIAGHHTPIRHDMHVILDTVAPYMF</sequence>
<dbReference type="GO" id="GO:1902600">
    <property type="term" value="P:proton transmembrane transport"/>
    <property type="evidence" value="ECO:0007669"/>
    <property type="project" value="InterPro"/>
</dbReference>
<feature type="transmembrane region" description="Helical" evidence="6">
    <location>
        <begin position="57"/>
        <end position="76"/>
    </location>
</feature>
<evidence type="ECO:0000256" key="4">
    <source>
        <dbReference type="ARBA" id="ARBA00023136"/>
    </source>
</evidence>
<dbReference type="AlphaFoldDB" id="A0A421EU88"/>
<dbReference type="EMBL" id="MAYM02002204">
    <property type="protein sequence ID" value="RLN02459.1"/>
    <property type="molecule type" value="Genomic_DNA"/>
</dbReference>
<evidence type="ECO:0000256" key="2">
    <source>
        <dbReference type="ARBA" id="ARBA00022692"/>
    </source>
</evidence>
<feature type="non-terminal residue" evidence="8">
    <location>
        <position position="425"/>
    </location>
</feature>